<dbReference type="PANTHER" id="PTHR34219">
    <property type="entry name" value="IRON-REGULATED INNER MEMBRANE PROTEIN-RELATED"/>
    <property type="match status" value="1"/>
</dbReference>
<keyword evidence="1" id="KW-0472">Membrane</keyword>
<dbReference type="RefSeq" id="WP_114771177.1">
    <property type="nucleotide sequence ID" value="NZ_QQBB01000006.1"/>
</dbReference>
<dbReference type="Proteomes" id="UP000254925">
    <property type="component" value="Unassembled WGS sequence"/>
</dbReference>
<reference evidence="2 3" key="1">
    <citation type="submission" date="2018-07" db="EMBL/GenBank/DDBJ databases">
        <title>Genomic Encyclopedia of Type Strains, Phase IV (KMG-IV): sequencing the most valuable type-strain genomes for metagenomic binning, comparative biology and taxonomic classification.</title>
        <authorList>
            <person name="Goeker M."/>
        </authorList>
    </citation>
    <scope>NUCLEOTIDE SEQUENCE [LARGE SCALE GENOMIC DNA]</scope>
    <source>
        <strain evidence="2 3">DSM 14364</strain>
    </source>
</reference>
<keyword evidence="1" id="KW-0812">Transmembrane</keyword>
<dbReference type="InterPro" id="IPR005625">
    <property type="entry name" value="PepSY-ass_TM"/>
</dbReference>
<keyword evidence="3" id="KW-1185">Reference proteome</keyword>
<gene>
    <name evidence="2" type="ORF">DES45_106271</name>
</gene>
<evidence type="ECO:0000256" key="1">
    <source>
        <dbReference type="SAM" id="Phobius"/>
    </source>
</evidence>
<evidence type="ECO:0000313" key="2">
    <source>
        <dbReference type="EMBL" id="RDI57957.1"/>
    </source>
</evidence>
<feature type="transmembrane region" description="Helical" evidence="1">
    <location>
        <begin position="158"/>
        <end position="181"/>
    </location>
</feature>
<dbReference type="PANTHER" id="PTHR34219:SF3">
    <property type="entry name" value="BLL7967 PROTEIN"/>
    <property type="match status" value="1"/>
</dbReference>
<dbReference type="OrthoDB" id="8016652at2"/>
<organism evidence="2 3">
    <name type="scientific">Microvirga subterranea</name>
    <dbReference type="NCBI Taxonomy" id="186651"/>
    <lineage>
        <taxon>Bacteria</taxon>
        <taxon>Pseudomonadati</taxon>
        <taxon>Pseudomonadota</taxon>
        <taxon>Alphaproteobacteria</taxon>
        <taxon>Hyphomicrobiales</taxon>
        <taxon>Methylobacteriaceae</taxon>
        <taxon>Microvirga</taxon>
    </lineage>
</organism>
<dbReference type="Pfam" id="PF03929">
    <property type="entry name" value="PepSY_TM"/>
    <property type="match status" value="1"/>
</dbReference>
<feature type="transmembrane region" description="Helical" evidence="1">
    <location>
        <begin position="269"/>
        <end position="290"/>
    </location>
</feature>
<protein>
    <submittedName>
        <fullName evidence="2">Putative iron-regulated membrane protein</fullName>
    </submittedName>
</protein>
<accession>A0A370HID2</accession>
<sequence length="315" mass="33486">MNKALLLRLHRWVALIFGLPLAAVIATGLILSVEPLVVQGSVAPGSVTVATIEGVLQRHDPQGAARALFLRPHEGTLTVRGGIPGGVAEVDLATGAPAAQATTLSDLFGVARQVHERLIFDAGWLVIASTVAMLVLIVLGTFMGWPRLRNTLSGWHKGFGWGILPLVILSPLTGLLLAIGVTLTPASPAPPAAAGPPLPLIEAVRVLGKDHDLSGLGWIRPIGRNLVARLLEDGEMKTYTLTRDGALPGGRNWPRLIHEGTWGGPVLPALNLITSVALMGLLVTGIWIWARRKLRRPQPGVRRQRLRTQGALGEP</sequence>
<keyword evidence="1" id="KW-1133">Transmembrane helix</keyword>
<feature type="transmembrane region" description="Helical" evidence="1">
    <location>
        <begin position="122"/>
        <end position="146"/>
    </location>
</feature>
<dbReference type="AlphaFoldDB" id="A0A370HID2"/>
<feature type="transmembrane region" description="Helical" evidence="1">
    <location>
        <begin position="12"/>
        <end position="33"/>
    </location>
</feature>
<dbReference type="EMBL" id="QQBB01000006">
    <property type="protein sequence ID" value="RDI57957.1"/>
    <property type="molecule type" value="Genomic_DNA"/>
</dbReference>
<proteinExistence type="predicted"/>
<comment type="caution">
    <text evidence="2">The sequence shown here is derived from an EMBL/GenBank/DDBJ whole genome shotgun (WGS) entry which is preliminary data.</text>
</comment>
<evidence type="ECO:0000313" key="3">
    <source>
        <dbReference type="Proteomes" id="UP000254925"/>
    </source>
</evidence>
<name>A0A370HID2_9HYPH</name>